<organism evidence="1 2">
    <name type="scientific">Chelativorans composti</name>
    <dbReference type="NCBI Taxonomy" id="768533"/>
    <lineage>
        <taxon>Bacteria</taxon>
        <taxon>Pseudomonadati</taxon>
        <taxon>Pseudomonadota</taxon>
        <taxon>Alphaproteobacteria</taxon>
        <taxon>Hyphomicrobiales</taxon>
        <taxon>Phyllobacteriaceae</taxon>
        <taxon>Chelativorans</taxon>
    </lineage>
</organism>
<keyword evidence="1" id="KW-0646">Protease inhibitor</keyword>
<accession>A0ABW5DHH4</accession>
<dbReference type="EMBL" id="JBHUIR010000047">
    <property type="protein sequence ID" value="MFD2260578.1"/>
    <property type="molecule type" value="Genomic_DNA"/>
</dbReference>
<dbReference type="Gene3D" id="3.30.60.30">
    <property type="match status" value="1"/>
</dbReference>
<gene>
    <name evidence="1" type="ORF">ACFSMZ_12495</name>
</gene>
<dbReference type="InterPro" id="IPR036058">
    <property type="entry name" value="Kazal_dom_sf"/>
</dbReference>
<proteinExistence type="predicted"/>
<protein>
    <submittedName>
        <fullName evidence="1">Kazal-type serine protease inhibitor domain-containing protein</fullName>
    </submittedName>
</protein>
<dbReference type="SUPFAM" id="SSF100895">
    <property type="entry name" value="Kazal-type serine protease inhibitors"/>
    <property type="match status" value="1"/>
</dbReference>
<dbReference type="GO" id="GO:0004867">
    <property type="term" value="F:serine-type endopeptidase inhibitor activity"/>
    <property type="evidence" value="ECO:0007669"/>
    <property type="project" value="UniProtKB-KW"/>
</dbReference>
<reference evidence="2" key="1">
    <citation type="journal article" date="2019" name="Int. J. Syst. Evol. Microbiol.">
        <title>The Global Catalogue of Microorganisms (GCM) 10K type strain sequencing project: providing services to taxonomists for standard genome sequencing and annotation.</title>
        <authorList>
            <consortium name="The Broad Institute Genomics Platform"/>
            <consortium name="The Broad Institute Genome Sequencing Center for Infectious Disease"/>
            <person name="Wu L."/>
            <person name="Ma J."/>
        </authorList>
    </citation>
    <scope>NUCLEOTIDE SEQUENCE [LARGE SCALE GENOMIC DNA]</scope>
    <source>
        <strain evidence="2">KCTC 23707</strain>
    </source>
</reference>
<dbReference type="Proteomes" id="UP001597373">
    <property type="component" value="Unassembled WGS sequence"/>
</dbReference>
<keyword evidence="2" id="KW-1185">Reference proteome</keyword>
<sequence length="106" mass="11931">MEYRPVCGERYGQRRTFNNKCLAENEGFRVLYNGQCVGTRPSSGMSPGFSPGFSSGFSSGMSRFSCDVTENRPVCAERLGHQQSFRNACQAERFGYKVIYEGDCQR</sequence>
<evidence type="ECO:0000313" key="1">
    <source>
        <dbReference type="EMBL" id="MFD2260578.1"/>
    </source>
</evidence>
<comment type="caution">
    <text evidence="1">The sequence shown here is derived from an EMBL/GenBank/DDBJ whole genome shotgun (WGS) entry which is preliminary data.</text>
</comment>
<dbReference type="RefSeq" id="WP_345099583.1">
    <property type="nucleotide sequence ID" value="NZ_BAABGS010000066.1"/>
</dbReference>
<evidence type="ECO:0000313" key="2">
    <source>
        <dbReference type="Proteomes" id="UP001597373"/>
    </source>
</evidence>
<keyword evidence="1" id="KW-0722">Serine protease inhibitor</keyword>
<name>A0ABW5DHH4_9HYPH</name>